<dbReference type="EC" id="3.1.1.3" evidence="3"/>
<dbReference type="PIRSF" id="PIRSF029171">
    <property type="entry name" value="Esterase_LipA"/>
    <property type="match status" value="1"/>
</dbReference>
<reference evidence="3" key="2">
    <citation type="submission" date="2014-06" db="EMBL/GenBank/DDBJ databases">
        <title>The complete genome of Blastobotrys (Arxula) adeninivorans LS3 - a yeast of biotechnological interest.</title>
        <authorList>
            <person name="Kunze G."/>
            <person name="Gaillardin C."/>
            <person name="Czernicka M."/>
            <person name="Durrens P."/>
            <person name="Martin T."/>
            <person name="Boer E."/>
            <person name="Gabaldon T."/>
            <person name="Cruz J."/>
            <person name="Talla E."/>
            <person name="Marck C."/>
            <person name="Goffeau A."/>
            <person name="Barbe V."/>
            <person name="Baret P."/>
            <person name="Baronian K."/>
            <person name="Beier S."/>
            <person name="Bleykasten C."/>
            <person name="Bode R."/>
            <person name="Casaregola S."/>
            <person name="Despons L."/>
            <person name="Fairhead C."/>
            <person name="Giersberg M."/>
            <person name="Gierski P."/>
            <person name="Hahnel U."/>
            <person name="Hartmann A."/>
            <person name="Jankowska D."/>
            <person name="Jubin C."/>
            <person name="Jung P."/>
            <person name="Lafontaine I."/>
            <person name="Leh-Louis V."/>
            <person name="Lemaire M."/>
            <person name="Marcet-Houben M."/>
            <person name="Mascher M."/>
            <person name="Morel G."/>
            <person name="Richard G.-F."/>
            <person name="Riechen J."/>
            <person name="Sacerdot C."/>
            <person name="Sarkar A."/>
            <person name="Savel G."/>
            <person name="Schacherer J."/>
            <person name="Sherman D."/>
            <person name="Straub M.-L."/>
            <person name="Stein N."/>
            <person name="Thierry A."/>
            <person name="Trautwein-Schult A."/>
            <person name="Westhof E."/>
            <person name="Worch S."/>
            <person name="Dujon B."/>
            <person name="Souciet J.-L."/>
            <person name="Wincker P."/>
            <person name="Scholz U."/>
            <person name="Neuveglise N."/>
        </authorList>
    </citation>
    <scope>NUCLEOTIDE SEQUENCE</scope>
    <source>
        <strain evidence="3">LS3</strain>
    </source>
</reference>
<dbReference type="InterPro" id="IPR005152">
    <property type="entry name" value="Lipase_secreted"/>
</dbReference>
<comment type="similarity">
    <text evidence="2">Belongs to the AB hydrolase superfamily. Lipase family.</text>
</comment>
<dbReference type="GO" id="GO:0004806">
    <property type="term" value="F:triacylglycerol lipase activity"/>
    <property type="evidence" value="ECO:0007669"/>
    <property type="project" value="UniProtKB-UniRule"/>
</dbReference>
<name>A0A060TBS2_BLAAD</name>
<dbReference type="PANTHER" id="PTHR34853">
    <property type="match status" value="1"/>
</dbReference>
<sequence length="448" mass="49072">MLTIFLLVAQLAAFVFGAALPNELLYTRDTLLPPSEDPFYTPDEGYENEKPGTILRWRNAPQKPAVAVFKENVKESIQILYRTTDAQGDATTTVVSVLIPYNHVDGKLLSYQNWEDSNWINCSPSYAIQFGANPQGIVSQVDMLTIEAALNEGWIVSTPDYQGPKSSFTAGHMSGQATLDSIRAVLNSESFTGVKANSTVTMWGYSGGSIATGWAAALQPTYAPELKIAGAALGGVIQNITGVAVRVNKGPFVGLVPAGILGLASQYPELKTYIDDQLLPEKADEFKKASQQCLIADSLEYSFQDWFSYMKSGDRILYNETAQKVLNANAMGDQKPTMPLLFYHGVNDEIMPIEYVDNLYDEYCSNGVNVQYYRDESAEHVLEIVNGFPRAYNYVKNLMNGGSVQTGCQKHTVLSNGLELDALPAYSEEIWATLKALLGFRIGPASIA</sequence>
<feature type="chain" id="PRO_5013437520" evidence="2">
    <location>
        <begin position="18"/>
        <end position="448"/>
    </location>
</feature>
<dbReference type="Pfam" id="PF03583">
    <property type="entry name" value="LIP"/>
    <property type="match status" value="1"/>
</dbReference>
<dbReference type="GO" id="GO:0016042">
    <property type="term" value="P:lipid catabolic process"/>
    <property type="evidence" value="ECO:0007669"/>
    <property type="project" value="UniProtKB-UniRule"/>
</dbReference>
<dbReference type="Gene3D" id="3.40.50.1820">
    <property type="entry name" value="alpha/beta hydrolase"/>
    <property type="match status" value="1"/>
</dbReference>
<evidence type="ECO:0000256" key="1">
    <source>
        <dbReference type="ARBA" id="ARBA00022801"/>
    </source>
</evidence>
<evidence type="ECO:0000313" key="3">
    <source>
        <dbReference type="EMBL" id="CDP38209.1"/>
    </source>
</evidence>
<proteinExistence type="inferred from homology"/>
<gene>
    <name evidence="3" type="ORF">GNLVRS02_ARAD1D29590g</name>
</gene>
<keyword evidence="1 3" id="KW-0378">Hydrolase</keyword>
<dbReference type="Gene3D" id="1.10.260.130">
    <property type="match status" value="1"/>
</dbReference>
<accession>A0A060TBS2</accession>
<feature type="signal peptide" evidence="2">
    <location>
        <begin position="1"/>
        <end position="17"/>
    </location>
</feature>
<reference evidence="3" key="1">
    <citation type="submission" date="2014-02" db="EMBL/GenBank/DDBJ databases">
        <authorList>
            <person name="Genoscope - CEA"/>
        </authorList>
    </citation>
    <scope>NUCLEOTIDE SEQUENCE</scope>
    <source>
        <strain evidence="3">LS3</strain>
    </source>
</reference>
<dbReference type="EMBL" id="HG937694">
    <property type="protein sequence ID" value="CDP38209.1"/>
    <property type="molecule type" value="Genomic_DNA"/>
</dbReference>
<dbReference type="PhylomeDB" id="A0A060TBS2"/>
<dbReference type="SUPFAM" id="SSF53474">
    <property type="entry name" value="alpha/beta-Hydrolases"/>
    <property type="match status" value="1"/>
</dbReference>
<organism evidence="3">
    <name type="scientific">Blastobotrys adeninivorans</name>
    <name type="common">Yeast</name>
    <name type="synonym">Arxula adeninivorans</name>
    <dbReference type="NCBI Taxonomy" id="409370"/>
    <lineage>
        <taxon>Eukaryota</taxon>
        <taxon>Fungi</taxon>
        <taxon>Dikarya</taxon>
        <taxon>Ascomycota</taxon>
        <taxon>Saccharomycotina</taxon>
        <taxon>Dipodascomycetes</taxon>
        <taxon>Dipodascales</taxon>
        <taxon>Trichomonascaceae</taxon>
        <taxon>Blastobotrys</taxon>
    </lineage>
</organism>
<dbReference type="AlphaFoldDB" id="A0A060TBS2"/>
<keyword evidence="2" id="KW-0732">Signal</keyword>
<dbReference type="InterPro" id="IPR029058">
    <property type="entry name" value="AB_hydrolase_fold"/>
</dbReference>
<protein>
    <submittedName>
        <fullName evidence="3">ARAD1D29590p</fullName>
        <ecNumber evidence="3">3.1.1.3</ecNumber>
    </submittedName>
</protein>
<dbReference type="PANTHER" id="PTHR34853:SF5">
    <property type="entry name" value="LIP-DOMAIN-CONTAINING PROTEIN-RELATED"/>
    <property type="match status" value="1"/>
</dbReference>
<evidence type="ECO:0000256" key="2">
    <source>
        <dbReference type="PIRNR" id="PIRNR029171"/>
    </source>
</evidence>